<protein>
    <submittedName>
        <fullName evidence="1">MmcQ/YjbR family DNA-binding protein</fullName>
    </submittedName>
</protein>
<dbReference type="KEGG" id="ccas:EIB73_02915"/>
<reference evidence="2" key="1">
    <citation type="submission" date="2018-11" db="EMBL/GenBank/DDBJ databases">
        <title>Proposal to divide the Flavobacteriaceae and reorganize its genera based on Amino Acid Identity values calculated from whole genome sequences.</title>
        <authorList>
            <person name="Nicholson A.C."/>
            <person name="Gulvik C.A."/>
            <person name="Whitney A.M."/>
            <person name="Humrighouse B.W."/>
            <person name="Bell M."/>
            <person name="Holmes B."/>
            <person name="Steigerwalt A.G."/>
            <person name="Villarma A."/>
            <person name="Sheth M."/>
            <person name="Batra D."/>
            <person name="Pryor J."/>
            <person name="Bernardet J.-F."/>
            <person name="Hugo C."/>
            <person name="Kampfer P."/>
            <person name="Newman J.D."/>
            <person name="McQuiston J.R."/>
        </authorList>
    </citation>
    <scope>NUCLEOTIDE SEQUENCE [LARGE SCALE GENOMIC DNA]</scope>
    <source>
        <strain evidence="2">G0081</strain>
    </source>
</reference>
<sequence length="119" mass="13835">MDVTEILEYCQMKKGVEETFPFNPETLVLKVGEKMFALIPLEKQPLTISLKADPEWSAALREQYSQITGAYHMNKTHWNSVVCEGLKMELIFEMIDHSYDLIVNSLTKKKRELLENLKN</sequence>
<dbReference type="Proteomes" id="UP000270185">
    <property type="component" value="Chromosome"/>
</dbReference>
<evidence type="ECO:0000313" key="2">
    <source>
        <dbReference type="Proteomes" id="UP000270185"/>
    </source>
</evidence>
<proteinExistence type="predicted"/>
<dbReference type="PANTHER" id="PTHR35145:SF1">
    <property type="entry name" value="CYTOPLASMIC PROTEIN"/>
    <property type="match status" value="1"/>
</dbReference>
<dbReference type="EMBL" id="CP034159">
    <property type="protein sequence ID" value="AZI32194.1"/>
    <property type="molecule type" value="Genomic_DNA"/>
</dbReference>
<dbReference type="Pfam" id="PF04237">
    <property type="entry name" value="YjbR"/>
    <property type="match status" value="1"/>
</dbReference>
<keyword evidence="1" id="KW-0238">DNA-binding</keyword>
<dbReference type="PANTHER" id="PTHR35145">
    <property type="entry name" value="CYTOPLASMIC PROTEIN-RELATED"/>
    <property type="match status" value="1"/>
</dbReference>
<dbReference type="AlphaFoldDB" id="A0A3G8XPL6"/>
<dbReference type="GO" id="GO:0003677">
    <property type="term" value="F:DNA binding"/>
    <property type="evidence" value="ECO:0007669"/>
    <property type="project" value="UniProtKB-KW"/>
</dbReference>
<dbReference type="InterPro" id="IPR007351">
    <property type="entry name" value="YjbR"/>
</dbReference>
<name>A0A3G8XPL6_9FLAO</name>
<keyword evidence="2" id="KW-1185">Reference proteome</keyword>
<evidence type="ECO:0000313" key="1">
    <source>
        <dbReference type="EMBL" id="AZI32194.1"/>
    </source>
</evidence>
<dbReference type="OrthoDB" id="9789813at2"/>
<dbReference type="Gene3D" id="3.90.1150.30">
    <property type="match status" value="1"/>
</dbReference>
<organism evidence="1 2">
    <name type="scientific">Kaistella carnis</name>
    <dbReference type="NCBI Taxonomy" id="1241979"/>
    <lineage>
        <taxon>Bacteria</taxon>
        <taxon>Pseudomonadati</taxon>
        <taxon>Bacteroidota</taxon>
        <taxon>Flavobacteriia</taxon>
        <taxon>Flavobacteriales</taxon>
        <taxon>Weeksellaceae</taxon>
        <taxon>Chryseobacterium group</taxon>
        <taxon>Kaistella</taxon>
    </lineage>
</organism>
<dbReference type="RefSeq" id="WP_125022468.1">
    <property type="nucleotide sequence ID" value="NZ_CP034159.1"/>
</dbReference>
<dbReference type="SUPFAM" id="SSF142906">
    <property type="entry name" value="YjbR-like"/>
    <property type="match status" value="1"/>
</dbReference>
<dbReference type="InterPro" id="IPR058532">
    <property type="entry name" value="YjbR/MT2646/Rv2570-like"/>
</dbReference>
<gene>
    <name evidence="1" type="ORF">EIB73_02915</name>
</gene>
<dbReference type="InterPro" id="IPR038056">
    <property type="entry name" value="YjbR-like_sf"/>
</dbReference>
<accession>A0A3G8XPL6</accession>